<protein>
    <submittedName>
        <fullName evidence="5">AAA family ATPase</fullName>
    </submittedName>
</protein>
<dbReference type="InterPro" id="IPR027417">
    <property type="entry name" value="P-loop_NTPase"/>
</dbReference>
<keyword evidence="6" id="KW-1185">Reference proteome</keyword>
<evidence type="ECO:0000256" key="1">
    <source>
        <dbReference type="ARBA" id="ARBA00022741"/>
    </source>
</evidence>
<dbReference type="SMART" id="SM00421">
    <property type="entry name" value="HTH_LUXR"/>
    <property type="match status" value="1"/>
</dbReference>
<evidence type="ECO:0000259" key="4">
    <source>
        <dbReference type="SMART" id="SM00421"/>
    </source>
</evidence>
<keyword evidence="2" id="KW-0067">ATP-binding</keyword>
<dbReference type="Gene3D" id="1.10.10.10">
    <property type="entry name" value="Winged helix-like DNA-binding domain superfamily/Winged helix DNA-binding domain"/>
    <property type="match status" value="1"/>
</dbReference>
<dbReference type="SUPFAM" id="SSF48452">
    <property type="entry name" value="TPR-like"/>
    <property type="match status" value="1"/>
</dbReference>
<feature type="domain" description="HTH luxR-type" evidence="4">
    <location>
        <begin position="965"/>
        <end position="1017"/>
    </location>
</feature>
<dbReference type="InterPro" id="IPR016032">
    <property type="entry name" value="Sig_transdc_resp-reg_C-effctor"/>
</dbReference>
<reference evidence="6" key="1">
    <citation type="journal article" date="2019" name="Int. J. Syst. Evol. Microbiol.">
        <title>The Global Catalogue of Microorganisms (GCM) 10K type strain sequencing project: providing services to taxonomists for standard genome sequencing and annotation.</title>
        <authorList>
            <consortium name="The Broad Institute Genomics Platform"/>
            <consortium name="The Broad Institute Genome Sequencing Center for Infectious Disease"/>
            <person name="Wu L."/>
            <person name="Ma J."/>
        </authorList>
    </citation>
    <scope>NUCLEOTIDE SEQUENCE [LARGE SCALE GENOMIC DNA]</scope>
    <source>
        <strain evidence="6">CGMCC 4.7177</strain>
    </source>
</reference>
<dbReference type="Gene3D" id="1.25.40.10">
    <property type="entry name" value="Tetratricopeptide repeat domain"/>
    <property type="match status" value="1"/>
</dbReference>
<accession>A0ABV9B6U0</accession>
<dbReference type="SUPFAM" id="SSF52540">
    <property type="entry name" value="P-loop containing nucleoside triphosphate hydrolases"/>
    <property type="match status" value="1"/>
</dbReference>
<dbReference type="PANTHER" id="PTHR16305">
    <property type="entry name" value="TESTICULAR SOLUBLE ADENYLYL CYCLASE"/>
    <property type="match status" value="1"/>
</dbReference>
<dbReference type="InterPro" id="IPR011990">
    <property type="entry name" value="TPR-like_helical_dom_sf"/>
</dbReference>
<keyword evidence="1" id="KW-0547">Nucleotide-binding</keyword>
<dbReference type="EMBL" id="JBHSFK010000041">
    <property type="protein sequence ID" value="MFC4506188.1"/>
    <property type="molecule type" value="Genomic_DNA"/>
</dbReference>
<evidence type="ECO:0000256" key="3">
    <source>
        <dbReference type="SAM" id="MobiDB-lite"/>
    </source>
</evidence>
<comment type="caution">
    <text evidence="5">The sequence shown here is derived from an EMBL/GenBank/DDBJ whole genome shotgun (WGS) entry which is preliminary data.</text>
</comment>
<gene>
    <name evidence="5" type="ORF">ACFPIH_43245</name>
</gene>
<dbReference type="Pfam" id="PF13191">
    <property type="entry name" value="AAA_16"/>
    <property type="match status" value="1"/>
</dbReference>
<dbReference type="PANTHER" id="PTHR16305:SF35">
    <property type="entry name" value="TRANSCRIPTIONAL ACTIVATOR DOMAIN"/>
    <property type="match status" value="1"/>
</dbReference>
<evidence type="ECO:0000313" key="5">
    <source>
        <dbReference type="EMBL" id="MFC4506188.1"/>
    </source>
</evidence>
<feature type="region of interest" description="Disordered" evidence="3">
    <location>
        <begin position="199"/>
        <end position="239"/>
    </location>
</feature>
<evidence type="ECO:0000256" key="2">
    <source>
        <dbReference type="ARBA" id="ARBA00022840"/>
    </source>
</evidence>
<dbReference type="RefSeq" id="WP_381183856.1">
    <property type="nucleotide sequence ID" value="NZ_JBHSFK010000041.1"/>
</dbReference>
<sequence length="1028" mass="109715">MAGRRNTELVPGGTAARLDHSYEQVVGRDEELGDVHTRLRDPDGPRLVVVRGERGVGRSAFVRTLGERLRTEGVAVLPLACAVGDTEHPLLLALRLVRALPMARSAGPGAGRGRGRVRSDTDALAAVEAGDPVAMRLVLGAAVASGQARGARPTVVVIEDAEHADADSLGLLGGNGGDGLFPPDVRLLVTVVERGTACEGGTGVGGDGEVEAEGGVEGGAESEGGVGNASAGSGSRRPVDRLAGELSSYSLVLRRLGEPEVAAMVAGRLQATPQPDLVRRVHQFGRGVPAAVDALLTGWVREGAIRVADGHAFLSVRVPVPLLPYDHPLVAELRALGEPYGTVAGALSILWPLGRAAPTRTAAVTGLSAEETWAALRALCCAGIVAELTEPAQPEEGADGSEGPCDGGRRVRGWMFRLPLVEHTVREGLGPLERARLSAAAVSELWGEGTGGEHLPAEAGGGGLLAEADAVTYPADRIADAGVLVDRERAVAELVRTADRLLPDVQGPGLLRYLRAALDLIEDPGAREHMLLRYAKAAYVVGDYSRARATGEEILRDPADSLTDDLLQDVALLLVAATAASEDWAQVSRMASAHWWRDLPLPPIAALTGQALALGNTERWHEARDVLLRTEPVWRTGTREQWNPEWFRVCAEWVLGRPERFWQLLSAPYGPDMTPDSKHALSMAAADQLLGARDLHGTTRLLAFRGLSPEWMPPYTRFLWLHLQGRWDEALAVARWMLANRQAFNPAPSHHLLPARTAAMLLAKGRATSARRLLDSARNHREGPLELFLDQAEAEVLHALGEAGEAERILRRALAVAGERGHAYGTDELWALLAELLAEAGRVPEAADALANLETLTERTGGERTRLLWLLTSARVAAAGGPGGPDCGRERLPAAVELARAREQPFETAVVLVSAARSGAGHEELLYEAYDLFGEVGAALWRFHARTAMREAGLAVPDRRQVTVENEQLLATLITEGLSNRRIASVLRVSEDAVANRLTRLLSRTGLRSRTEVATAVLTSSAPAWPVR</sequence>
<name>A0ABV9B6U0_9ACTN</name>
<organism evidence="5 6">
    <name type="scientific">Streptomyces vulcanius</name>
    <dbReference type="NCBI Taxonomy" id="1441876"/>
    <lineage>
        <taxon>Bacteria</taxon>
        <taxon>Bacillati</taxon>
        <taxon>Actinomycetota</taxon>
        <taxon>Actinomycetes</taxon>
        <taxon>Kitasatosporales</taxon>
        <taxon>Streptomycetaceae</taxon>
        <taxon>Streptomyces</taxon>
    </lineage>
</organism>
<feature type="compositionally biased region" description="Gly residues" evidence="3">
    <location>
        <begin position="215"/>
        <end position="227"/>
    </location>
</feature>
<dbReference type="SUPFAM" id="SSF46894">
    <property type="entry name" value="C-terminal effector domain of the bipartite response regulators"/>
    <property type="match status" value="1"/>
</dbReference>
<dbReference type="InterPro" id="IPR036388">
    <property type="entry name" value="WH-like_DNA-bd_sf"/>
</dbReference>
<evidence type="ECO:0000313" key="6">
    <source>
        <dbReference type="Proteomes" id="UP001595839"/>
    </source>
</evidence>
<proteinExistence type="predicted"/>
<dbReference type="InterPro" id="IPR000792">
    <property type="entry name" value="Tscrpt_reg_LuxR_C"/>
</dbReference>
<dbReference type="Proteomes" id="UP001595839">
    <property type="component" value="Unassembled WGS sequence"/>
</dbReference>
<dbReference type="InterPro" id="IPR041664">
    <property type="entry name" value="AAA_16"/>
</dbReference>